<dbReference type="PANTHER" id="PTHR11061">
    <property type="entry name" value="RNA M5U METHYLTRANSFERASE"/>
    <property type="match status" value="1"/>
</dbReference>
<evidence type="ECO:0000256" key="5">
    <source>
        <dbReference type="PROSITE-ProRule" id="PRU10015"/>
    </source>
</evidence>
<dbReference type="PROSITE" id="PS50926">
    <property type="entry name" value="TRAM"/>
    <property type="match status" value="1"/>
</dbReference>
<feature type="domain" description="TRAM" evidence="6">
    <location>
        <begin position="1"/>
        <end position="60"/>
    </location>
</feature>
<dbReference type="Proteomes" id="UP000320791">
    <property type="component" value="Unassembled WGS sequence"/>
</dbReference>
<evidence type="ECO:0000256" key="3">
    <source>
        <dbReference type="ARBA" id="ARBA00022691"/>
    </source>
</evidence>
<evidence type="ECO:0000313" key="7">
    <source>
        <dbReference type="EMBL" id="TWT24585.1"/>
    </source>
</evidence>
<evidence type="ECO:0000259" key="6">
    <source>
        <dbReference type="PROSITE" id="PS50926"/>
    </source>
</evidence>
<feature type="binding site" evidence="4">
    <location>
        <position position="344"/>
    </location>
    <ligand>
        <name>S-adenosyl-L-methionine</name>
        <dbReference type="ChEBI" id="CHEBI:59789"/>
    </ligand>
</feature>
<dbReference type="PROSITE" id="PS51687">
    <property type="entry name" value="SAM_MT_RNA_M5U"/>
    <property type="match status" value="1"/>
</dbReference>
<feature type="active site" description="Nucleophile" evidence="4">
    <location>
        <position position="371"/>
    </location>
</feature>
<evidence type="ECO:0000256" key="2">
    <source>
        <dbReference type="ARBA" id="ARBA00022679"/>
    </source>
</evidence>
<keyword evidence="8" id="KW-1185">Reference proteome</keyword>
<dbReference type="InterPro" id="IPR010280">
    <property type="entry name" value="U5_MeTrfase_fam"/>
</dbReference>
<dbReference type="SUPFAM" id="SSF50249">
    <property type="entry name" value="Nucleic acid-binding proteins"/>
    <property type="match status" value="1"/>
</dbReference>
<comment type="caution">
    <text evidence="4">Lacks conserved residue(s) required for the propagation of feature annotation.</text>
</comment>
<feature type="binding site" evidence="4">
    <location>
        <position position="240"/>
    </location>
    <ligand>
        <name>S-adenosyl-L-methionine</name>
        <dbReference type="ChEBI" id="CHEBI:59789"/>
    </ligand>
</feature>
<accession>A0A5C5UGW0</accession>
<organism evidence="7 8">
    <name type="scientific">Corynebacterium canis</name>
    <dbReference type="NCBI Taxonomy" id="679663"/>
    <lineage>
        <taxon>Bacteria</taxon>
        <taxon>Bacillati</taxon>
        <taxon>Actinomycetota</taxon>
        <taxon>Actinomycetes</taxon>
        <taxon>Mycobacteriales</taxon>
        <taxon>Corynebacteriaceae</taxon>
        <taxon>Corynebacterium</taxon>
    </lineage>
</organism>
<dbReference type="InterPro" id="IPR029063">
    <property type="entry name" value="SAM-dependent_MTases_sf"/>
</dbReference>
<keyword evidence="1 4" id="KW-0489">Methyltransferase</keyword>
<dbReference type="GO" id="GO:0070041">
    <property type="term" value="F:rRNA (uridine-C5-)-methyltransferase activity"/>
    <property type="evidence" value="ECO:0007669"/>
    <property type="project" value="TreeGrafter"/>
</dbReference>
<dbReference type="AlphaFoldDB" id="A0A5C5UGW0"/>
<dbReference type="Gene3D" id="2.40.50.140">
    <property type="entry name" value="Nucleic acid-binding proteins"/>
    <property type="match status" value="1"/>
</dbReference>
<evidence type="ECO:0000256" key="1">
    <source>
        <dbReference type="ARBA" id="ARBA00022603"/>
    </source>
</evidence>
<name>A0A5C5UGW0_9CORY</name>
<comment type="caution">
    <text evidence="7">The sequence shown here is derived from an EMBL/GenBank/DDBJ whole genome shotgun (WGS) entry which is preliminary data.</text>
</comment>
<protein>
    <submittedName>
        <fullName evidence="7">Class I SAM-dependent RNA methyltransferase</fullName>
    </submittedName>
</protein>
<dbReference type="RefSeq" id="WP_146324576.1">
    <property type="nucleotide sequence ID" value="NZ_BAABLR010000020.1"/>
</dbReference>
<gene>
    <name evidence="7" type="ORF">FRX94_07865</name>
</gene>
<keyword evidence="3 4" id="KW-0949">S-adenosyl-L-methionine</keyword>
<dbReference type="OrthoDB" id="9804590at2"/>
<sequence>MKAGDLVEVAVERPAHGGFGVGTTAQDSRICLVQGGIPGDVLRVRLTRAKKTFYQGEIAEVLRPAEARVEQRCEAAKNGAGCCDFGTVHPAAELALKVSIVQDQLRRLARDAKLPDSGCESHELPPHTGWRTRWRLGVDSEGRAGLRQQGGTSVVWEHQCVQAPDGLLDGIVGAGARRFTPGSEVLVALGSDGVRTVCQVRKAPRGRRSERAYQHIEGPELVSESVLGVRYQLPAAAFWQAHRAAPAAYVTLAAEWLRSALHGASGSGVGWDLYGGVGLFVPSLIDALRTTTAPNLTAVHSVETSPTAARDGRRALRDLPVQFHRADVARLVSSLPAPQAVVLDPPRQGAGAGVISAVAAAGPRAVLHIGCDPATFARDFGYWYEHGYVCTRLAVVNAFPGTHHSESFGLFEPIHLGYEGHKAALSRNGG</sequence>
<evidence type="ECO:0000313" key="8">
    <source>
        <dbReference type="Proteomes" id="UP000320791"/>
    </source>
</evidence>
<feature type="binding site" evidence="4">
    <location>
        <position position="274"/>
    </location>
    <ligand>
        <name>S-adenosyl-L-methionine</name>
        <dbReference type="ChEBI" id="CHEBI:59789"/>
    </ligand>
</feature>
<dbReference type="InterPro" id="IPR002792">
    <property type="entry name" value="TRAM_dom"/>
</dbReference>
<evidence type="ECO:0000256" key="4">
    <source>
        <dbReference type="PROSITE-ProRule" id="PRU01024"/>
    </source>
</evidence>
<dbReference type="PROSITE" id="PS01230">
    <property type="entry name" value="TRMA_1"/>
    <property type="match status" value="1"/>
</dbReference>
<dbReference type="Gene3D" id="3.40.50.150">
    <property type="entry name" value="Vaccinia Virus protein VP39"/>
    <property type="match status" value="1"/>
</dbReference>
<dbReference type="InterPro" id="IPR012340">
    <property type="entry name" value="NA-bd_OB-fold"/>
</dbReference>
<dbReference type="InterPro" id="IPR030390">
    <property type="entry name" value="MeTrfase_TrmA_AS"/>
</dbReference>
<proteinExistence type="inferred from homology"/>
<dbReference type="SUPFAM" id="SSF53335">
    <property type="entry name" value="S-adenosyl-L-methionine-dependent methyltransferases"/>
    <property type="match status" value="1"/>
</dbReference>
<comment type="similarity">
    <text evidence="4">Belongs to the class I-like SAM-binding methyltransferase superfamily. RNA M5U methyltransferase family.</text>
</comment>
<dbReference type="GO" id="GO:0070475">
    <property type="term" value="P:rRNA base methylation"/>
    <property type="evidence" value="ECO:0007669"/>
    <property type="project" value="TreeGrafter"/>
</dbReference>
<reference evidence="7 8" key="1">
    <citation type="submission" date="2019-08" db="EMBL/GenBank/DDBJ databases">
        <authorList>
            <person name="Lei W."/>
        </authorList>
    </citation>
    <scope>NUCLEOTIDE SEQUENCE [LARGE SCALE GENOMIC DNA]</scope>
    <source>
        <strain evidence="7 8">CCUG 58627</strain>
    </source>
</reference>
<dbReference type="Pfam" id="PF01938">
    <property type="entry name" value="TRAM"/>
    <property type="match status" value="1"/>
</dbReference>
<keyword evidence="2 4" id="KW-0808">Transferase</keyword>
<feature type="active site" evidence="5">
    <location>
        <position position="371"/>
    </location>
</feature>
<dbReference type="PANTHER" id="PTHR11061:SF30">
    <property type="entry name" value="TRNA (URACIL(54)-C(5))-METHYLTRANSFERASE"/>
    <property type="match status" value="1"/>
</dbReference>
<dbReference type="EMBL" id="VOHM01000015">
    <property type="protein sequence ID" value="TWT24585.1"/>
    <property type="molecule type" value="Genomic_DNA"/>
</dbReference>